<feature type="transmembrane region" description="Helical" evidence="6">
    <location>
        <begin position="125"/>
        <end position="144"/>
    </location>
</feature>
<evidence type="ECO:0000313" key="7">
    <source>
        <dbReference type="EMBL" id="CDG68689.1"/>
    </source>
</evidence>
<dbReference type="GO" id="GO:0016020">
    <property type="term" value="C:membrane"/>
    <property type="evidence" value="ECO:0007669"/>
    <property type="project" value="UniProtKB-SubCell"/>
</dbReference>
<keyword evidence="5 6" id="KW-0472">Membrane</keyword>
<feature type="transmembrane region" description="Helical" evidence="6">
    <location>
        <begin position="13"/>
        <end position="34"/>
    </location>
</feature>
<protein>
    <submittedName>
        <fullName evidence="7">Transmembrane protein 229B</fullName>
    </submittedName>
</protein>
<dbReference type="PANTHER" id="PTHR31746:SF3">
    <property type="entry name" value="TRANSMEMBRANE PROTEIN 229B"/>
    <property type="match status" value="1"/>
</dbReference>
<dbReference type="OrthoDB" id="5946847at2759"/>
<accession>T2M9A0</accession>
<gene>
    <name evidence="7" type="primary">TMEM229B</name>
</gene>
<comment type="similarity">
    <text evidence="2">Belongs to the TMEM229 family.</text>
</comment>
<keyword evidence="3 6" id="KW-0812">Transmembrane</keyword>
<feature type="transmembrane region" description="Helical" evidence="6">
    <location>
        <begin position="40"/>
        <end position="62"/>
    </location>
</feature>
<comment type="subcellular location">
    <subcellularLocation>
        <location evidence="1">Membrane</location>
        <topology evidence="1">Multi-pass membrane protein</topology>
    </subcellularLocation>
</comment>
<organism evidence="7">
    <name type="scientific">Hydra vulgaris</name>
    <name type="common">Hydra</name>
    <name type="synonym">Hydra attenuata</name>
    <dbReference type="NCBI Taxonomy" id="6087"/>
    <lineage>
        <taxon>Eukaryota</taxon>
        <taxon>Metazoa</taxon>
        <taxon>Cnidaria</taxon>
        <taxon>Hydrozoa</taxon>
        <taxon>Hydroidolina</taxon>
        <taxon>Anthoathecata</taxon>
        <taxon>Aplanulata</taxon>
        <taxon>Hydridae</taxon>
        <taxon>Hydra</taxon>
    </lineage>
</organism>
<dbReference type="PANTHER" id="PTHR31746">
    <property type="entry name" value="TRANSMEMBRANE PROTEIN 229 FAMILY MEMBER"/>
    <property type="match status" value="1"/>
</dbReference>
<evidence type="ECO:0000256" key="3">
    <source>
        <dbReference type="ARBA" id="ARBA00022692"/>
    </source>
</evidence>
<reference evidence="7" key="1">
    <citation type="journal article" date="2013" name="Genome Biol. Evol.">
        <title>Punctuated emergences of genetic and phenotypic innovations in eumetazoan, bilaterian, euteleostome, and hominidae ancestors.</title>
        <authorList>
            <person name="Wenger Y."/>
            <person name="Galliot B."/>
        </authorList>
    </citation>
    <scope>NUCLEOTIDE SEQUENCE</scope>
    <source>
        <tissue evidence="7">Whole animals</tissue>
    </source>
</reference>
<dbReference type="EMBL" id="HAAD01002457">
    <property type="protein sequence ID" value="CDG68689.1"/>
    <property type="molecule type" value="mRNA"/>
</dbReference>
<evidence type="ECO:0000256" key="2">
    <source>
        <dbReference type="ARBA" id="ARBA00006371"/>
    </source>
</evidence>
<evidence type="ECO:0000256" key="1">
    <source>
        <dbReference type="ARBA" id="ARBA00004141"/>
    </source>
</evidence>
<name>T2M9A0_HYDVU</name>
<evidence type="ECO:0000256" key="6">
    <source>
        <dbReference type="SAM" id="Phobius"/>
    </source>
</evidence>
<keyword evidence="4 6" id="KW-1133">Transmembrane helix</keyword>
<evidence type="ECO:0000256" key="4">
    <source>
        <dbReference type="ARBA" id="ARBA00022989"/>
    </source>
</evidence>
<evidence type="ECO:0000256" key="5">
    <source>
        <dbReference type="ARBA" id="ARBA00023136"/>
    </source>
</evidence>
<sequence>MTNHEGLPLFSKLIFYGMCGFFVEVLFTAVWYLLDPKYAYGWTLHGCTSLWSFPIYSISTFVTENLYIFLKPKIPLPLRIFVYILWTYLWEYSSGSILRLFNACPWNYESYTTYHVHGLITFDYAPLWALALVLGELVTIKTALRLQYVSKSDKIE</sequence>
<proteinExistence type="evidence at transcript level"/>
<dbReference type="AlphaFoldDB" id="T2M9A0"/>